<proteinExistence type="predicted"/>
<reference evidence="2 3" key="1">
    <citation type="submission" date="2017-07" db="EMBL/GenBank/DDBJ databases">
        <title>Isolation and whole genome analysis of endospore-forming bacteria from heroin.</title>
        <authorList>
            <person name="Kalinowski J."/>
            <person name="Ahrens B."/>
            <person name="Al-Dilaimi A."/>
            <person name="Winkler A."/>
            <person name="Wibberg D."/>
            <person name="Schleenbecker U."/>
            <person name="Ruckert C."/>
            <person name="Wolfel R."/>
            <person name="Grass G."/>
        </authorList>
    </citation>
    <scope>NUCLEOTIDE SEQUENCE [LARGE SCALE GENOMIC DNA]</scope>
    <source>
        <strain evidence="2 3">7528</strain>
    </source>
</reference>
<accession>A0A268AB72</accession>
<sequence>MVHYSYYDENLSIPEEIFTEFKCHTHGFEENLDRQLILVFNKELHGIICTVSTVEDMFILKSISKVSKVSVKNTKSLQEGINKFKEVEIEEKRIYIQNLIDFMVITMSANSSSNLYRGQANALWDLEPSIIRGKAIPDKEAVIYQEIQQANHLEFIDEDFKNNACNMQHYGVPTRLLDWTENSLHALYFACVSQDNISEDGKVYIINSPDIININADESSIINYFLRYKYIKDKDSKKIITNHFKKIAFNNKRYTFFKTKYYNNRIKSQQGCFSIYYDQSEEEAIEVRNLLYKELKETLDKRFRDLINDQRYRTSLDEIFLLLKSKKIDSYAVNKILKDISERFSTDLPIEVDFVTYLTSWLKKIINVVVKPHKMEDIIKYEDQLQVIIQSQVKNRIIEELNAIGINSRTVYPDLQGLVNYLKERY</sequence>
<organism evidence="2 3">
    <name type="scientific">Terribacillus saccharophilus</name>
    <dbReference type="NCBI Taxonomy" id="361277"/>
    <lineage>
        <taxon>Bacteria</taxon>
        <taxon>Bacillati</taxon>
        <taxon>Bacillota</taxon>
        <taxon>Bacilli</taxon>
        <taxon>Bacillales</taxon>
        <taxon>Bacillaceae</taxon>
        <taxon>Terribacillus</taxon>
    </lineage>
</organism>
<dbReference type="EMBL" id="NPBV01000016">
    <property type="protein sequence ID" value="PAD21309.1"/>
    <property type="molecule type" value="Genomic_DNA"/>
</dbReference>
<gene>
    <name evidence="2" type="ORF">CHH64_09405</name>
</gene>
<dbReference type="SMART" id="SM00901">
    <property type="entry name" value="FRG"/>
    <property type="match status" value="1"/>
</dbReference>
<name>A0A268AB72_9BACI</name>
<dbReference type="Pfam" id="PF08867">
    <property type="entry name" value="FRG"/>
    <property type="match status" value="1"/>
</dbReference>
<dbReference type="RefSeq" id="WP_095260993.1">
    <property type="nucleotide sequence ID" value="NZ_NPBV01000016.1"/>
</dbReference>
<dbReference type="AlphaFoldDB" id="A0A268AB72"/>
<evidence type="ECO:0000313" key="2">
    <source>
        <dbReference type="EMBL" id="PAD21309.1"/>
    </source>
</evidence>
<protein>
    <recommendedName>
        <fullName evidence="1">FRG domain-containing protein</fullName>
    </recommendedName>
</protein>
<evidence type="ECO:0000313" key="3">
    <source>
        <dbReference type="Proteomes" id="UP000216013"/>
    </source>
</evidence>
<evidence type="ECO:0000259" key="1">
    <source>
        <dbReference type="SMART" id="SM00901"/>
    </source>
</evidence>
<feature type="domain" description="FRG" evidence="1">
    <location>
        <begin position="110"/>
        <end position="204"/>
    </location>
</feature>
<dbReference type="InterPro" id="IPR014966">
    <property type="entry name" value="FRG-dom"/>
</dbReference>
<comment type="caution">
    <text evidence="2">The sequence shown here is derived from an EMBL/GenBank/DDBJ whole genome shotgun (WGS) entry which is preliminary data.</text>
</comment>
<dbReference type="Proteomes" id="UP000216013">
    <property type="component" value="Unassembled WGS sequence"/>
</dbReference>